<organism evidence="9 10">
    <name type="scientific">Ramlibacter agri</name>
    <dbReference type="NCBI Taxonomy" id="2728837"/>
    <lineage>
        <taxon>Bacteria</taxon>
        <taxon>Pseudomonadati</taxon>
        <taxon>Pseudomonadota</taxon>
        <taxon>Betaproteobacteria</taxon>
        <taxon>Burkholderiales</taxon>
        <taxon>Comamonadaceae</taxon>
        <taxon>Ramlibacter</taxon>
    </lineage>
</organism>
<dbReference type="EMBL" id="JABBFX010000001">
    <property type="protein sequence ID" value="NML43483.1"/>
    <property type="molecule type" value="Genomic_DNA"/>
</dbReference>
<dbReference type="GO" id="GO:0005886">
    <property type="term" value="C:plasma membrane"/>
    <property type="evidence" value="ECO:0007669"/>
    <property type="project" value="UniProtKB-SubCell"/>
</dbReference>
<evidence type="ECO:0000256" key="5">
    <source>
        <dbReference type="ARBA" id="ARBA00022989"/>
    </source>
</evidence>
<name>A0A848H4C1_9BURK</name>
<evidence type="ECO:0000313" key="9">
    <source>
        <dbReference type="EMBL" id="NML43483.1"/>
    </source>
</evidence>
<evidence type="ECO:0000256" key="4">
    <source>
        <dbReference type="ARBA" id="ARBA00022692"/>
    </source>
</evidence>
<evidence type="ECO:0000259" key="8">
    <source>
        <dbReference type="Pfam" id="PF00482"/>
    </source>
</evidence>
<evidence type="ECO:0000256" key="1">
    <source>
        <dbReference type="ARBA" id="ARBA00004651"/>
    </source>
</evidence>
<keyword evidence="4 7" id="KW-0812">Transmembrane</keyword>
<dbReference type="Gene3D" id="1.20.81.30">
    <property type="entry name" value="Type II secretion system (T2SS), domain F"/>
    <property type="match status" value="2"/>
</dbReference>
<feature type="domain" description="Type II secretion system protein GspF" evidence="8">
    <location>
        <begin position="68"/>
        <end position="190"/>
    </location>
</feature>
<reference evidence="9 10" key="1">
    <citation type="submission" date="2020-04" db="EMBL/GenBank/DDBJ databases">
        <title>Ramlibacter sp. G-1-2-2 isolated from soil.</title>
        <authorList>
            <person name="Dahal R.H."/>
        </authorList>
    </citation>
    <scope>NUCLEOTIDE SEQUENCE [LARGE SCALE GENOMIC DNA]</scope>
    <source>
        <strain evidence="9 10">G-1-2-2</strain>
    </source>
</reference>
<dbReference type="PANTHER" id="PTHR30012:SF0">
    <property type="entry name" value="TYPE II SECRETION SYSTEM PROTEIN F-RELATED"/>
    <property type="match status" value="1"/>
</dbReference>
<comment type="caution">
    <text evidence="9">The sequence shown here is derived from an EMBL/GenBank/DDBJ whole genome shotgun (WGS) entry which is preliminary data.</text>
</comment>
<evidence type="ECO:0000256" key="7">
    <source>
        <dbReference type="SAM" id="Phobius"/>
    </source>
</evidence>
<sequence length="400" mass="43062">MSTSFRLLVLDGTGAVSDRRLDAASEDDARKKASAEGYDVLRCDRDQPVAGFGVFARFTHRSVDAISFAQDLSTLLAAGITIKESVGTLARRAGTSRHAQVLRELQASISHGLRLSQAMEVSGAFSPLLIATVAASEQTGDVPIGLSRFARHQQNLRALRDKVLGACAYPALLLVFGSIVLMVLLGLVVPRFAQVLDVSNRRLPELSKLLMAWGRFAADTPAATPVMIALVLGSLGFIAVILASQRHRHWLLERVPGVKTVSSEFQLLQAYRAAAILTSRGIPIHRALEYTFDHLGPRPRAQLKRGLASIREGTAISTALGGSGFADEMVASMLGVAERTGALPEMLDRIGDLYERTLQRNVDIASRLVEPVLMIVFGALIGGVVLLMYLPIFDLASSVT</sequence>
<keyword evidence="6 7" id="KW-0472">Membrane</keyword>
<dbReference type="InterPro" id="IPR018076">
    <property type="entry name" value="T2SS_GspF_dom"/>
</dbReference>
<protein>
    <submittedName>
        <fullName evidence="9">Type II secretion system F family protein</fullName>
    </submittedName>
</protein>
<keyword evidence="5 7" id="KW-1133">Transmembrane helix</keyword>
<evidence type="ECO:0000256" key="3">
    <source>
        <dbReference type="ARBA" id="ARBA00022475"/>
    </source>
</evidence>
<accession>A0A848H4C1</accession>
<dbReference type="AlphaFoldDB" id="A0A848H4C1"/>
<dbReference type="PRINTS" id="PR00812">
    <property type="entry name" value="BCTERIALGSPF"/>
</dbReference>
<evidence type="ECO:0000256" key="2">
    <source>
        <dbReference type="ARBA" id="ARBA00005745"/>
    </source>
</evidence>
<feature type="transmembrane region" description="Helical" evidence="7">
    <location>
        <begin position="163"/>
        <end position="189"/>
    </location>
</feature>
<dbReference type="Pfam" id="PF00482">
    <property type="entry name" value="T2SSF"/>
    <property type="match status" value="2"/>
</dbReference>
<feature type="transmembrane region" description="Helical" evidence="7">
    <location>
        <begin position="368"/>
        <end position="390"/>
    </location>
</feature>
<gene>
    <name evidence="9" type="ORF">HHL11_06960</name>
</gene>
<feature type="transmembrane region" description="Helical" evidence="7">
    <location>
        <begin position="222"/>
        <end position="244"/>
    </location>
</feature>
<dbReference type="InterPro" id="IPR042094">
    <property type="entry name" value="T2SS_GspF_sf"/>
</dbReference>
<keyword evidence="10" id="KW-1185">Reference proteome</keyword>
<feature type="domain" description="Type II secretion system protein GspF" evidence="8">
    <location>
        <begin position="271"/>
        <end position="391"/>
    </location>
</feature>
<dbReference type="Proteomes" id="UP000541185">
    <property type="component" value="Unassembled WGS sequence"/>
</dbReference>
<comment type="similarity">
    <text evidence="2">Belongs to the GSP F family.</text>
</comment>
<comment type="subcellular location">
    <subcellularLocation>
        <location evidence="1">Cell membrane</location>
        <topology evidence="1">Multi-pass membrane protein</topology>
    </subcellularLocation>
</comment>
<dbReference type="PANTHER" id="PTHR30012">
    <property type="entry name" value="GENERAL SECRETION PATHWAY PROTEIN"/>
    <property type="match status" value="1"/>
</dbReference>
<keyword evidence="3" id="KW-1003">Cell membrane</keyword>
<proteinExistence type="inferred from homology"/>
<dbReference type="RefSeq" id="WP_169417686.1">
    <property type="nucleotide sequence ID" value="NZ_JABBFX010000001.1"/>
</dbReference>
<dbReference type="InterPro" id="IPR003004">
    <property type="entry name" value="GspF/PilC"/>
</dbReference>
<evidence type="ECO:0000313" key="10">
    <source>
        <dbReference type="Proteomes" id="UP000541185"/>
    </source>
</evidence>
<evidence type="ECO:0000256" key="6">
    <source>
        <dbReference type="ARBA" id="ARBA00023136"/>
    </source>
</evidence>